<gene>
    <name evidence="3" type="ORF">CY34DRAFT_18439</name>
</gene>
<evidence type="ECO:0000313" key="3">
    <source>
        <dbReference type="EMBL" id="KIK33325.1"/>
    </source>
</evidence>
<sequence length="623" mass="69903">MFISWLRHISKTAAFHSYRLLQSLLRLIQHYRSVINGREWDFRERPSLALSSQPVIDQGKPTPPLVTLAVPLLEAPPHSQGGQPGTSLQPQPPTRGELNGSPNGVACNALSPLSTPFIPVHMPKPNIYTPAGVATLGRITLIPIVPGPQISRYDRHVAIKDANTVFEVMKGPLDCSEDVAQAAVAGWEPLTHPEGALFFYHPKERVFTDADVRESVIAGKIGEAVKEAYRKVHEANIAMHPLIELALELISDDGETWGYYFADHDKRIIFWFEDHKSRPLMNKVRGVECKSHIILLYLARFTYHDIVRRHVELFPNKRFLPKNVIVKLKEIVMFAQAENITSETCLAPFASDEVASMLGLVDSLMSSANEEREHSVWIVARFTRLFCNAKFVNFCGQPGARLDVDQSLYGRPNTLPKWILRFMKFALFGSFDAQSKAIHRIWVDETIVQPRWKNFIDRLTTEWSGYTIYSTVMLAVDISFLAVPAVQNQMSAILLAYLSTLCVVGSLVVSLVLAGQVNDSRRRSAEDVASFMIGMSRSMLGLESLALMLCLPFALLIWAMVFFAAALSVVIFRTADVIAISIASPVWFAIFCLAMWLVLAANDVHISHLRSWVLEQLFRLTHT</sequence>
<protein>
    <submittedName>
        <fullName evidence="3">Uncharacterized protein</fullName>
    </submittedName>
</protein>
<name>A0A0C9Z709_9AGAM</name>
<proteinExistence type="predicted"/>
<feature type="region of interest" description="Disordered" evidence="1">
    <location>
        <begin position="74"/>
        <end position="105"/>
    </location>
</feature>
<evidence type="ECO:0000256" key="1">
    <source>
        <dbReference type="SAM" id="MobiDB-lite"/>
    </source>
</evidence>
<feature type="transmembrane region" description="Helical" evidence="2">
    <location>
        <begin position="545"/>
        <end position="572"/>
    </location>
</feature>
<dbReference type="STRING" id="930992.A0A0C9Z709"/>
<accession>A0A0C9Z709</accession>
<dbReference type="AlphaFoldDB" id="A0A0C9Z709"/>
<organism evidence="3 4">
    <name type="scientific">Suillus luteus UH-Slu-Lm8-n1</name>
    <dbReference type="NCBI Taxonomy" id="930992"/>
    <lineage>
        <taxon>Eukaryota</taxon>
        <taxon>Fungi</taxon>
        <taxon>Dikarya</taxon>
        <taxon>Basidiomycota</taxon>
        <taxon>Agaricomycotina</taxon>
        <taxon>Agaricomycetes</taxon>
        <taxon>Agaricomycetidae</taxon>
        <taxon>Boletales</taxon>
        <taxon>Suillineae</taxon>
        <taxon>Suillaceae</taxon>
        <taxon>Suillus</taxon>
    </lineage>
</organism>
<dbReference type="EMBL" id="KN835968">
    <property type="protein sequence ID" value="KIK33325.1"/>
    <property type="molecule type" value="Genomic_DNA"/>
</dbReference>
<dbReference type="Proteomes" id="UP000054485">
    <property type="component" value="Unassembled WGS sequence"/>
</dbReference>
<reference evidence="3 4" key="1">
    <citation type="submission" date="2014-04" db="EMBL/GenBank/DDBJ databases">
        <authorList>
            <consortium name="DOE Joint Genome Institute"/>
            <person name="Kuo A."/>
            <person name="Ruytinx J."/>
            <person name="Rineau F."/>
            <person name="Colpaert J."/>
            <person name="Kohler A."/>
            <person name="Nagy L.G."/>
            <person name="Floudas D."/>
            <person name="Copeland A."/>
            <person name="Barry K.W."/>
            <person name="Cichocki N."/>
            <person name="Veneault-Fourrey C."/>
            <person name="LaButti K."/>
            <person name="Lindquist E.A."/>
            <person name="Lipzen A."/>
            <person name="Lundell T."/>
            <person name="Morin E."/>
            <person name="Murat C."/>
            <person name="Sun H."/>
            <person name="Tunlid A."/>
            <person name="Henrissat B."/>
            <person name="Grigoriev I.V."/>
            <person name="Hibbett D.S."/>
            <person name="Martin F."/>
            <person name="Nordberg H.P."/>
            <person name="Cantor M.N."/>
            <person name="Hua S.X."/>
        </authorList>
    </citation>
    <scope>NUCLEOTIDE SEQUENCE [LARGE SCALE GENOMIC DNA]</scope>
    <source>
        <strain evidence="3 4">UH-Slu-Lm8-n1</strain>
    </source>
</reference>
<keyword evidence="2" id="KW-1133">Transmembrane helix</keyword>
<evidence type="ECO:0000313" key="4">
    <source>
        <dbReference type="Proteomes" id="UP000054485"/>
    </source>
</evidence>
<reference evidence="4" key="2">
    <citation type="submission" date="2015-01" db="EMBL/GenBank/DDBJ databases">
        <title>Evolutionary Origins and Diversification of the Mycorrhizal Mutualists.</title>
        <authorList>
            <consortium name="DOE Joint Genome Institute"/>
            <consortium name="Mycorrhizal Genomics Consortium"/>
            <person name="Kohler A."/>
            <person name="Kuo A."/>
            <person name="Nagy L.G."/>
            <person name="Floudas D."/>
            <person name="Copeland A."/>
            <person name="Barry K.W."/>
            <person name="Cichocki N."/>
            <person name="Veneault-Fourrey C."/>
            <person name="LaButti K."/>
            <person name="Lindquist E.A."/>
            <person name="Lipzen A."/>
            <person name="Lundell T."/>
            <person name="Morin E."/>
            <person name="Murat C."/>
            <person name="Riley R."/>
            <person name="Ohm R."/>
            <person name="Sun H."/>
            <person name="Tunlid A."/>
            <person name="Henrissat B."/>
            <person name="Grigoriev I.V."/>
            <person name="Hibbett D.S."/>
            <person name="Martin F."/>
        </authorList>
    </citation>
    <scope>NUCLEOTIDE SEQUENCE [LARGE SCALE GENOMIC DNA]</scope>
    <source>
        <strain evidence="4">UH-Slu-Lm8-n1</strain>
    </source>
</reference>
<feature type="transmembrane region" description="Helical" evidence="2">
    <location>
        <begin position="466"/>
        <end position="486"/>
    </location>
</feature>
<feature type="transmembrane region" description="Helical" evidence="2">
    <location>
        <begin position="492"/>
        <end position="514"/>
    </location>
</feature>
<feature type="transmembrane region" description="Helical" evidence="2">
    <location>
        <begin position="578"/>
        <end position="601"/>
    </location>
</feature>
<dbReference type="HOGENOM" id="CLU_015091_1_2_1"/>
<keyword evidence="2" id="KW-0472">Membrane</keyword>
<dbReference type="OrthoDB" id="2657661at2759"/>
<keyword evidence="4" id="KW-1185">Reference proteome</keyword>
<evidence type="ECO:0000256" key="2">
    <source>
        <dbReference type="SAM" id="Phobius"/>
    </source>
</evidence>
<dbReference type="InParanoid" id="A0A0C9Z709"/>
<keyword evidence="2" id="KW-0812">Transmembrane</keyword>